<reference evidence="1" key="1">
    <citation type="submission" date="2024-07" db="EMBL/GenBank/DDBJ databases">
        <authorList>
            <person name="Yu S.T."/>
        </authorList>
    </citation>
    <scope>NUCLEOTIDE SEQUENCE</scope>
    <source>
        <strain evidence="1">R08</strain>
    </source>
</reference>
<dbReference type="RefSeq" id="WP_352112149.1">
    <property type="nucleotide sequence ID" value="NZ_CP163431.1"/>
</dbReference>
<protein>
    <submittedName>
        <fullName evidence="1">DUF6221 family protein</fullName>
    </submittedName>
</protein>
<evidence type="ECO:0000313" key="1">
    <source>
        <dbReference type="EMBL" id="XDQ03292.1"/>
    </source>
</evidence>
<gene>
    <name evidence="1" type="ORF">AB5J58_25450</name>
</gene>
<dbReference type="AlphaFoldDB" id="A0AB39MBI6"/>
<dbReference type="Pfam" id="PF19730">
    <property type="entry name" value="DUF6221"/>
    <property type="match status" value="1"/>
</dbReference>
<sequence>MTNDLVAFLKARLDEDADLARRCGGAGFSAEWIAHEATVDFGQEDRTGFHTTIARHVALHDPARVLREVEAKRRVLNRHTFSPAEGDPERPWDDRDDCQFDGDLWPCDDLLDLAHPYQEHPDFPERYKPNRVAE</sequence>
<proteinExistence type="predicted"/>
<name>A0AB39MBI6_9ACTN</name>
<accession>A0AB39MBI6</accession>
<dbReference type="EMBL" id="CP163431">
    <property type="protein sequence ID" value="XDQ03292.1"/>
    <property type="molecule type" value="Genomic_DNA"/>
</dbReference>
<organism evidence="1">
    <name type="scientific">Streptomyces sp. R08</name>
    <dbReference type="NCBI Taxonomy" id="3238624"/>
    <lineage>
        <taxon>Bacteria</taxon>
        <taxon>Bacillati</taxon>
        <taxon>Actinomycetota</taxon>
        <taxon>Actinomycetes</taxon>
        <taxon>Kitasatosporales</taxon>
        <taxon>Streptomycetaceae</taxon>
        <taxon>Streptomyces</taxon>
    </lineage>
</organism>
<dbReference type="InterPro" id="IPR046193">
    <property type="entry name" value="DUF6221"/>
</dbReference>